<sequence length="806" mass="91344">MALSLSGDDEEYDSESEQQQRAANRPKQPQQQQQQQQPQPKMGTSSAAVKLPSNRSSSGARRRRTRCRKCEACLRTECGECHFCKDMKKFGGPGRMKQSCIMRQCIAPVLPHTAVCVVCKEAGKEDTLEEEEDKFNFMLMECSICNEIVHPNCLKVSDASGVVNDELPNCWECPKCNHAGKSGKQKRGPGFKYASNLPGSLLREQKPVKEEGDVVSSAAKRRPDREETPRYRPDEGLHRQPPLLSPCNLPRPRPEDKLRKKRKLFDDDEDEDLGVRKKEKSDDPYFSKLLHQIKTEEDDEDAYEEENEEGREPHFRGGVERKGRLGDAEEEGDDKDSRNELLNPFIKTPVGDSDQSHCSSPQAGPSSEGGSETQEKGQRPKARRKRRLPNRELSRELSKALNQEIQKTEDCLANENRQPLKVEPETENEEPKKLFRNGIELGDQRPHLKTKEMNGTPWELRHFYPSPITPLGFNRSTPTNRPAPPHSPPKCVQMERHVIRPPSDKPASRQTAAKRRQNTRHTARGVDEDLRLSHAPGAVRVHESLQNVEQMLVDSLNAFFSPARRCCDKRLWTKIDLNRCTSITPLMLSGIIRRQPVSLDLSWTNISKKQLSWLINRLPGLRVLKLSGCSWAAVSALCTSSCPLLRSLDVQWVEGLKDAQMRDLLSPPTDNRPGQLDNRCKLRNVEDLRLAGLDITDTSLRLISRQMPLLSNLDLSYCNHINDQSVNLLTAAGTTTRDSLTEINLSVCNRVTDHSLNFFKRCGSICQIDLRFCKQVTKTACERFIAEMSVSVPFRLKEDKLLQKSS</sequence>
<dbReference type="EMBL" id="CM011695">
    <property type="protein sequence ID" value="TMS03207.1"/>
    <property type="molecule type" value="Genomic_DNA"/>
</dbReference>
<protein>
    <submittedName>
        <fullName evidence="1">Uncharacterized protein</fullName>
    </submittedName>
</protein>
<comment type="caution">
    <text evidence="1">The sequence shown here is derived from an EMBL/GenBank/DDBJ whole genome shotgun (WGS) entry which is preliminary data.</text>
</comment>
<organism evidence="1 2">
    <name type="scientific">Larimichthys crocea</name>
    <name type="common">Large yellow croaker</name>
    <name type="synonym">Pseudosciaena crocea</name>
    <dbReference type="NCBI Taxonomy" id="215358"/>
    <lineage>
        <taxon>Eukaryota</taxon>
        <taxon>Metazoa</taxon>
        <taxon>Chordata</taxon>
        <taxon>Craniata</taxon>
        <taxon>Vertebrata</taxon>
        <taxon>Euteleostomi</taxon>
        <taxon>Actinopterygii</taxon>
        <taxon>Neopterygii</taxon>
        <taxon>Teleostei</taxon>
        <taxon>Neoteleostei</taxon>
        <taxon>Acanthomorphata</taxon>
        <taxon>Eupercaria</taxon>
        <taxon>Sciaenidae</taxon>
        <taxon>Larimichthys</taxon>
    </lineage>
</organism>
<reference evidence="1" key="1">
    <citation type="submission" date="2018-11" db="EMBL/GenBank/DDBJ databases">
        <title>The sequence and de novo assembly of Larimichthys crocea genome using PacBio and Hi-C technologies.</title>
        <authorList>
            <person name="Xu P."/>
            <person name="Chen B."/>
            <person name="Zhou Z."/>
            <person name="Ke Q."/>
            <person name="Wu Y."/>
            <person name="Bai H."/>
            <person name="Pu F."/>
        </authorList>
    </citation>
    <scope>NUCLEOTIDE SEQUENCE</scope>
    <source>
        <tissue evidence="1">Muscle</tissue>
    </source>
</reference>
<proteinExistence type="predicted"/>
<accession>A0ACD3Q7U4</accession>
<evidence type="ECO:0000313" key="1">
    <source>
        <dbReference type="EMBL" id="TMS03207.1"/>
    </source>
</evidence>
<dbReference type="Proteomes" id="UP000793456">
    <property type="component" value="Chromosome XXII"/>
</dbReference>
<name>A0ACD3Q7U4_LARCR</name>
<evidence type="ECO:0000313" key="2">
    <source>
        <dbReference type="Proteomes" id="UP000793456"/>
    </source>
</evidence>
<keyword evidence="2" id="KW-1185">Reference proteome</keyword>
<gene>
    <name evidence="1" type="ORF">E3U43_000096</name>
</gene>